<reference evidence="1" key="2">
    <citation type="submission" date="2022-01" db="EMBL/GenBank/DDBJ databases">
        <authorList>
            <person name="Yamashiro T."/>
            <person name="Shiraishi A."/>
            <person name="Satake H."/>
            <person name="Nakayama K."/>
        </authorList>
    </citation>
    <scope>NUCLEOTIDE SEQUENCE</scope>
</reference>
<evidence type="ECO:0000313" key="2">
    <source>
        <dbReference type="Proteomes" id="UP001151760"/>
    </source>
</evidence>
<reference evidence="1" key="1">
    <citation type="journal article" date="2022" name="Int. J. Mol. Sci.">
        <title>Draft Genome of Tanacetum Coccineum: Genomic Comparison of Closely Related Tanacetum-Family Plants.</title>
        <authorList>
            <person name="Yamashiro T."/>
            <person name="Shiraishi A."/>
            <person name="Nakayama K."/>
            <person name="Satake H."/>
        </authorList>
    </citation>
    <scope>NUCLEOTIDE SEQUENCE</scope>
</reference>
<dbReference type="EMBL" id="BQNB010019181">
    <property type="protein sequence ID" value="GJT82586.1"/>
    <property type="molecule type" value="Genomic_DNA"/>
</dbReference>
<comment type="caution">
    <text evidence="1">The sequence shown here is derived from an EMBL/GenBank/DDBJ whole genome shotgun (WGS) entry which is preliminary data.</text>
</comment>
<name>A0ABQ5H4X9_9ASTR</name>
<evidence type="ECO:0000313" key="1">
    <source>
        <dbReference type="EMBL" id="GJT82586.1"/>
    </source>
</evidence>
<accession>A0ABQ5H4X9</accession>
<gene>
    <name evidence="1" type="ORF">Tco_1056928</name>
</gene>
<evidence type="ECO:0008006" key="3">
    <source>
        <dbReference type="Google" id="ProtNLM"/>
    </source>
</evidence>
<protein>
    <recommendedName>
        <fullName evidence="3">Zinc finger, CCHC-type</fullName>
    </recommendedName>
</protein>
<sequence>MAGINTRLNIKKLDGNIVQKHGGSKQVGFKQLGPGVKTGVHGVHDEKRVWFEVELQGAQGDRKAEEKEYETGWKIKMGNILDSCNQRSTQQCMKIGVAKHLGVAGIQQQNGLVDETNVTLFDKVLHGFEFEVEPLGDHKIELARDREQHLACELFGYREDSIEVAFAVAAVEKIYAYESLTFNDTVACEVISKWKARLKEDMDVRLDVYVLSNGCRKSNDDSHNYYWSMHQGHSTLLLKDSLSGGCDVEKNGKRSYIYAVGSQKYQVVCTRLDITSADVGMLDKFDHGLQKNIQVFVDFDYAMGRSITVMSRSITRYGLMILGCARSLNANLQHMEALSTIKAGYMTFTEAWKKKIWLKGLLTESGYELRLVAGIATGALVKGCSRSEVPAQVKVDAYRY</sequence>
<dbReference type="Proteomes" id="UP001151760">
    <property type="component" value="Unassembled WGS sequence"/>
</dbReference>
<organism evidence="1 2">
    <name type="scientific">Tanacetum coccineum</name>
    <dbReference type="NCBI Taxonomy" id="301880"/>
    <lineage>
        <taxon>Eukaryota</taxon>
        <taxon>Viridiplantae</taxon>
        <taxon>Streptophyta</taxon>
        <taxon>Embryophyta</taxon>
        <taxon>Tracheophyta</taxon>
        <taxon>Spermatophyta</taxon>
        <taxon>Magnoliopsida</taxon>
        <taxon>eudicotyledons</taxon>
        <taxon>Gunneridae</taxon>
        <taxon>Pentapetalae</taxon>
        <taxon>asterids</taxon>
        <taxon>campanulids</taxon>
        <taxon>Asterales</taxon>
        <taxon>Asteraceae</taxon>
        <taxon>Asteroideae</taxon>
        <taxon>Anthemideae</taxon>
        <taxon>Anthemidinae</taxon>
        <taxon>Tanacetum</taxon>
    </lineage>
</organism>
<proteinExistence type="predicted"/>
<keyword evidence="2" id="KW-1185">Reference proteome</keyword>